<gene>
    <name evidence="6" type="primary">ORF188325</name>
</gene>
<dbReference type="PANTHER" id="PTHR45656:SF4">
    <property type="entry name" value="PROTEIN CBR-CLEC-78"/>
    <property type="match status" value="1"/>
</dbReference>
<feature type="domain" description="Sushi" evidence="5">
    <location>
        <begin position="6"/>
        <end position="63"/>
    </location>
</feature>
<evidence type="ECO:0000256" key="1">
    <source>
        <dbReference type="ARBA" id="ARBA00022729"/>
    </source>
</evidence>
<keyword evidence="4" id="KW-0768">Sushi</keyword>
<dbReference type="SMART" id="SM00032">
    <property type="entry name" value="CCP"/>
    <property type="match status" value="1"/>
</dbReference>
<dbReference type="InterPro" id="IPR035976">
    <property type="entry name" value="Sushi/SCR/CCP_sf"/>
</dbReference>
<evidence type="ECO:0000256" key="2">
    <source>
        <dbReference type="ARBA" id="ARBA00022737"/>
    </source>
</evidence>
<proteinExistence type="predicted"/>
<reference evidence="6" key="1">
    <citation type="submission" date="2014-12" db="EMBL/GenBank/DDBJ databases">
        <title>Insight into the proteome of Arion vulgaris.</title>
        <authorList>
            <person name="Aradska J."/>
            <person name="Bulat T."/>
            <person name="Smidak R."/>
            <person name="Sarate P."/>
            <person name="Gangsoo J."/>
            <person name="Sialana F."/>
            <person name="Bilban M."/>
            <person name="Lubec G."/>
        </authorList>
    </citation>
    <scope>NUCLEOTIDE SEQUENCE</scope>
    <source>
        <tissue evidence="6">Skin</tissue>
    </source>
</reference>
<evidence type="ECO:0000259" key="5">
    <source>
        <dbReference type="PROSITE" id="PS50923"/>
    </source>
</evidence>
<keyword evidence="2" id="KW-0677">Repeat</keyword>
<protein>
    <recommendedName>
        <fullName evidence="5">Sushi domain-containing protein</fullName>
    </recommendedName>
</protein>
<feature type="disulfide bond" evidence="4">
    <location>
        <begin position="34"/>
        <end position="61"/>
    </location>
</feature>
<evidence type="ECO:0000313" key="6">
    <source>
        <dbReference type="EMBL" id="CEK92451.1"/>
    </source>
</evidence>
<dbReference type="AlphaFoldDB" id="A0A0B7BJJ2"/>
<dbReference type="InterPro" id="IPR000436">
    <property type="entry name" value="Sushi_SCR_CCP_dom"/>
</dbReference>
<accession>A0A0B7BJJ2</accession>
<keyword evidence="1" id="KW-0732">Signal</keyword>
<dbReference type="EMBL" id="HACG01045586">
    <property type="protein sequence ID" value="CEK92451.1"/>
    <property type="molecule type" value="Transcribed_RNA"/>
</dbReference>
<organism evidence="6">
    <name type="scientific">Arion vulgaris</name>
    <dbReference type="NCBI Taxonomy" id="1028688"/>
    <lineage>
        <taxon>Eukaryota</taxon>
        <taxon>Metazoa</taxon>
        <taxon>Spiralia</taxon>
        <taxon>Lophotrochozoa</taxon>
        <taxon>Mollusca</taxon>
        <taxon>Gastropoda</taxon>
        <taxon>Heterobranchia</taxon>
        <taxon>Euthyneura</taxon>
        <taxon>Panpulmonata</taxon>
        <taxon>Eupulmonata</taxon>
        <taxon>Stylommatophora</taxon>
        <taxon>Helicina</taxon>
        <taxon>Arionoidea</taxon>
        <taxon>Arionidae</taxon>
        <taxon>Arion</taxon>
    </lineage>
</organism>
<dbReference type="InterPro" id="IPR051277">
    <property type="entry name" value="SEZ6_CSMD_C4BPB_Regulators"/>
</dbReference>
<sequence>LECFPVSCSKIDTIEDGIVLGDSYTYLSILEFTCSLGFQLVGNSSLQCMEEGDWNSKIPVCSVITCDFFSIDNGFFFMHPNETSSIKITR</sequence>
<name>A0A0B7BJJ2_9EUPU</name>
<feature type="non-terminal residue" evidence="6">
    <location>
        <position position="90"/>
    </location>
</feature>
<dbReference type="CDD" id="cd00033">
    <property type="entry name" value="CCP"/>
    <property type="match status" value="1"/>
</dbReference>
<dbReference type="SUPFAM" id="SSF57535">
    <property type="entry name" value="Complement control module/SCR domain"/>
    <property type="match status" value="1"/>
</dbReference>
<dbReference type="PANTHER" id="PTHR45656">
    <property type="entry name" value="PROTEIN CBR-CLEC-78"/>
    <property type="match status" value="1"/>
</dbReference>
<comment type="caution">
    <text evidence="4">Lacks conserved residue(s) required for the propagation of feature annotation.</text>
</comment>
<dbReference type="Pfam" id="PF00084">
    <property type="entry name" value="Sushi"/>
    <property type="match status" value="1"/>
</dbReference>
<keyword evidence="3 4" id="KW-1015">Disulfide bond</keyword>
<dbReference type="Gene3D" id="2.10.70.10">
    <property type="entry name" value="Complement Module, domain 1"/>
    <property type="match status" value="1"/>
</dbReference>
<evidence type="ECO:0000256" key="4">
    <source>
        <dbReference type="PROSITE-ProRule" id="PRU00302"/>
    </source>
</evidence>
<feature type="non-terminal residue" evidence="6">
    <location>
        <position position="1"/>
    </location>
</feature>
<dbReference type="PROSITE" id="PS50923">
    <property type="entry name" value="SUSHI"/>
    <property type="match status" value="1"/>
</dbReference>
<evidence type="ECO:0000256" key="3">
    <source>
        <dbReference type="ARBA" id="ARBA00023157"/>
    </source>
</evidence>